<dbReference type="EMBL" id="FJVC01000185">
    <property type="protein sequence ID" value="CZT44754.1"/>
    <property type="molecule type" value="Genomic_DNA"/>
</dbReference>
<gene>
    <name evidence="1" type="ORF">RSE6_04973</name>
</gene>
<proteinExistence type="predicted"/>
<sequence length="118" mass="13008">METYEKIVESPAAQLIFETELEDTTDIFPARSSVINSGLTIDPRIDSNLFDDNGKEITVDCPEIACDPTDANDYSDIHTPGSFGSFKRTLVDTPEKFEAFLPQISNAKLTSSTLRSLS</sequence>
<evidence type="ECO:0000313" key="1">
    <source>
        <dbReference type="EMBL" id="CZT44754.1"/>
    </source>
</evidence>
<accession>A0A1E1M6N0</accession>
<dbReference type="AlphaFoldDB" id="A0A1E1M6N0"/>
<name>A0A1E1M6N0_RHYSE</name>
<evidence type="ECO:0000313" key="2">
    <source>
        <dbReference type="Proteomes" id="UP000177625"/>
    </source>
</evidence>
<protein>
    <submittedName>
        <fullName evidence="1">Uncharacterized protein</fullName>
    </submittedName>
</protein>
<reference evidence="2" key="1">
    <citation type="submission" date="2016-03" db="EMBL/GenBank/DDBJ databases">
        <authorList>
            <person name="Guldener U."/>
        </authorList>
    </citation>
    <scope>NUCLEOTIDE SEQUENCE [LARGE SCALE GENOMIC DNA]</scope>
</reference>
<dbReference type="Proteomes" id="UP000177625">
    <property type="component" value="Unassembled WGS sequence"/>
</dbReference>
<keyword evidence="2" id="KW-1185">Reference proteome</keyword>
<organism evidence="1 2">
    <name type="scientific">Rhynchosporium secalis</name>
    <name type="common">Barley scald fungus</name>
    <dbReference type="NCBI Taxonomy" id="38038"/>
    <lineage>
        <taxon>Eukaryota</taxon>
        <taxon>Fungi</taxon>
        <taxon>Dikarya</taxon>
        <taxon>Ascomycota</taxon>
        <taxon>Pezizomycotina</taxon>
        <taxon>Leotiomycetes</taxon>
        <taxon>Helotiales</taxon>
        <taxon>Ploettnerulaceae</taxon>
        <taxon>Rhynchosporium</taxon>
    </lineage>
</organism>